<feature type="compositionally biased region" description="Basic and acidic residues" evidence="3">
    <location>
        <begin position="966"/>
        <end position="991"/>
    </location>
</feature>
<feature type="region of interest" description="Disordered" evidence="3">
    <location>
        <begin position="55"/>
        <end position="107"/>
    </location>
</feature>
<dbReference type="RefSeq" id="XP_012767305.1">
    <property type="nucleotide sequence ID" value="XM_012911851.1"/>
</dbReference>
<dbReference type="KEGG" id="bbig:BBBOND_0202760"/>
<gene>
    <name evidence="7" type="ORF">BBBOND_0202760</name>
</gene>
<feature type="domain" description="VWFA" evidence="6">
    <location>
        <begin position="115"/>
        <end position="273"/>
    </location>
</feature>
<protein>
    <recommendedName>
        <fullName evidence="6">VWFA domain-containing protein</fullName>
    </recommendedName>
</protein>
<evidence type="ECO:0000256" key="3">
    <source>
        <dbReference type="SAM" id="MobiDB-lite"/>
    </source>
</evidence>
<reference evidence="8" key="1">
    <citation type="submission" date="2014-06" db="EMBL/GenBank/DDBJ databases">
        <authorList>
            <person name="Aslett M."/>
            <person name="De Silva N."/>
        </authorList>
    </citation>
    <scope>NUCLEOTIDE SEQUENCE [LARGE SCALE GENOMIC DNA]</scope>
    <source>
        <strain evidence="8">Bond</strain>
    </source>
</reference>
<dbReference type="PROSITE" id="PS50234">
    <property type="entry name" value="VWFA"/>
    <property type="match status" value="2"/>
</dbReference>
<dbReference type="SMART" id="SM00209">
    <property type="entry name" value="TSP1"/>
    <property type="match status" value="2"/>
</dbReference>
<dbReference type="PROSITE" id="PS50092">
    <property type="entry name" value="TSP1"/>
    <property type="match status" value="2"/>
</dbReference>
<feature type="compositionally biased region" description="Polar residues" evidence="3">
    <location>
        <begin position="1115"/>
        <end position="1137"/>
    </location>
</feature>
<keyword evidence="8" id="KW-1185">Reference proteome</keyword>
<dbReference type="Pfam" id="PF00090">
    <property type="entry name" value="TSP_1"/>
    <property type="match status" value="2"/>
</dbReference>
<feature type="transmembrane region" description="Helical" evidence="4">
    <location>
        <begin position="1255"/>
        <end position="1274"/>
    </location>
</feature>
<keyword evidence="4" id="KW-1133">Transmembrane helix</keyword>
<name>A0A061D872_BABBI</name>
<dbReference type="InterPro" id="IPR036465">
    <property type="entry name" value="vWFA_dom_sf"/>
</dbReference>
<feature type="compositionally biased region" description="Acidic residues" evidence="3">
    <location>
        <begin position="433"/>
        <end position="464"/>
    </location>
</feature>
<keyword evidence="5" id="KW-0732">Signal</keyword>
<dbReference type="SMR" id="A0A061D872"/>
<dbReference type="EMBL" id="LK391708">
    <property type="protein sequence ID" value="CDR95119.1"/>
    <property type="molecule type" value="Genomic_DNA"/>
</dbReference>
<feature type="compositionally biased region" description="Low complexity" evidence="3">
    <location>
        <begin position="85"/>
        <end position="97"/>
    </location>
</feature>
<feature type="chain" id="PRO_5001595889" description="VWFA domain-containing protein" evidence="5">
    <location>
        <begin position="24"/>
        <end position="1318"/>
    </location>
</feature>
<accession>A0A061D872</accession>
<dbReference type="VEuPathDB" id="PiroplasmaDB:BBBOND_0202760"/>
<feature type="region of interest" description="Disordered" evidence="3">
    <location>
        <begin position="433"/>
        <end position="465"/>
    </location>
</feature>
<feature type="domain" description="VWFA" evidence="6">
    <location>
        <begin position="618"/>
        <end position="780"/>
    </location>
</feature>
<feature type="compositionally biased region" description="Polar residues" evidence="3">
    <location>
        <begin position="1077"/>
        <end position="1087"/>
    </location>
</feature>
<evidence type="ECO:0000256" key="4">
    <source>
        <dbReference type="SAM" id="Phobius"/>
    </source>
</evidence>
<dbReference type="Gene3D" id="3.40.50.410">
    <property type="entry name" value="von Willebrand factor, type A domain"/>
    <property type="match status" value="2"/>
</dbReference>
<dbReference type="SUPFAM" id="SSF53300">
    <property type="entry name" value="vWA-like"/>
    <property type="match status" value="2"/>
</dbReference>
<proteinExistence type="predicted"/>
<dbReference type="InterPro" id="IPR036383">
    <property type="entry name" value="TSP1_rpt_sf"/>
</dbReference>
<feature type="compositionally biased region" description="Polar residues" evidence="3">
    <location>
        <begin position="1176"/>
        <end position="1185"/>
    </location>
</feature>
<feature type="compositionally biased region" description="Basic and acidic residues" evidence="3">
    <location>
        <begin position="1052"/>
        <end position="1067"/>
    </location>
</feature>
<dbReference type="InterPro" id="IPR000884">
    <property type="entry name" value="TSP1_rpt"/>
</dbReference>
<evidence type="ECO:0000259" key="6">
    <source>
        <dbReference type="PROSITE" id="PS50234"/>
    </source>
</evidence>
<feature type="compositionally biased region" description="Basic and acidic residues" evidence="3">
    <location>
        <begin position="1233"/>
        <end position="1249"/>
    </location>
</feature>
<feature type="compositionally biased region" description="Basic and acidic residues" evidence="3">
    <location>
        <begin position="998"/>
        <end position="1012"/>
    </location>
</feature>
<dbReference type="GeneID" id="24563660"/>
<dbReference type="Gene3D" id="2.20.100.10">
    <property type="entry name" value="Thrombospondin type-1 (TSP1) repeat"/>
    <property type="match status" value="2"/>
</dbReference>
<dbReference type="STRING" id="5866.A0A061D872"/>
<evidence type="ECO:0000256" key="2">
    <source>
        <dbReference type="ARBA" id="ARBA00022475"/>
    </source>
</evidence>
<evidence type="ECO:0000256" key="5">
    <source>
        <dbReference type="SAM" id="SignalP"/>
    </source>
</evidence>
<keyword evidence="4" id="KW-0812">Transmembrane</keyword>
<organism evidence="7 8">
    <name type="scientific">Babesia bigemina</name>
    <dbReference type="NCBI Taxonomy" id="5866"/>
    <lineage>
        <taxon>Eukaryota</taxon>
        <taxon>Sar</taxon>
        <taxon>Alveolata</taxon>
        <taxon>Apicomplexa</taxon>
        <taxon>Aconoidasida</taxon>
        <taxon>Piroplasmida</taxon>
        <taxon>Babesiidae</taxon>
        <taxon>Babesia</taxon>
    </lineage>
</organism>
<feature type="compositionally biased region" description="Polar residues" evidence="3">
    <location>
        <begin position="1222"/>
        <end position="1232"/>
    </location>
</feature>
<evidence type="ECO:0000313" key="7">
    <source>
        <dbReference type="EMBL" id="CDR95119.1"/>
    </source>
</evidence>
<dbReference type="Pfam" id="PF00092">
    <property type="entry name" value="VWA"/>
    <property type="match status" value="1"/>
</dbReference>
<feature type="compositionally biased region" description="Basic and acidic residues" evidence="3">
    <location>
        <begin position="1160"/>
        <end position="1175"/>
    </location>
</feature>
<evidence type="ECO:0000256" key="1">
    <source>
        <dbReference type="ARBA" id="ARBA00004236"/>
    </source>
</evidence>
<evidence type="ECO:0000313" key="8">
    <source>
        <dbReference type="Proteomes" id="UP000033188"/>
    </source>
</evidence>
<feature type="compositionally biased region" description="Basic and acidic residues" evidence="3">
    <location>
        <begin position="1197"/>
        <end position="1213"/>
    </location>
</feature>
<dbReference type="OrthoDB" id="5781878at2759"/>
<feature type="compositionally biased region" description="Polar residues" evidence="3">
    <location>
        <begin position="945"/>
        <end position="965"/>
    </location>
</feature>
<comment type="subcellular location">
    <subcellularLocation>
        <location evidence="1">Cell membrane</location>
    </subcellularLocation>
</comment>
<dbReference type="CDD" id="cd00198">
    <property type="entry name" value="vWFA"/>
    <property type="match status" value="1"/>
</dbReference>
<feature type="compositionally biased region" description="Polar residues" evidence="3">
    <location>
        <begin position="1144"/>
        <end position="1153"/>
    </location>
</feature>
<keyword evidence="2" id="KW-1003">Cell membrane</keyword>
<feature type="region of interest" description="Disordered" evidence="3">
    <location>
        <begin position="945"/>
        <end position="1252"/>
    </location>
</feature>
<feature type="signal peptide" evidence="5">
    <location>
        <begin position="1"/>
        <end position="23"/>
    </location>
</feature>
<dbReference type="Proteomes" id="UP000033188">
    <property type="component" value="Chromosome 2"/>
</dbReference>
<keyword evidence="4" id="KW-0472">Membrane</keyword>
<feature type="compositionally biased region" description="Low complexity" evidence="3">
    <location>
        <begin position="1099"/>
        <end position="1114"/>
    </location>
</feature>
<dbReference type="GO" id="GO:0005886">
    <property type="term" value="C:plasma membrane"/>
    <property type="evidence" value="ECO:0007669"/>
    <property type="project" value="UniProtKB-SubCell"/>
</dbReference>
<sequence length="1318" mass="144274">MLGVGFLFAFAVLSAICSGYTSAYGSAASSSHSPQDVAGRFVPGNDIRQEIGQQETNVKSGGLGEPHMNSKERVVERSRKRYRRGLSNSRSLDSLSNSERRGNNRHSYMSGVGKDYIIALELMSRLSNTSWNKKLSAFVKQLVQALSKLNGKNRLSLVTFNSTSEIWLDRGFINNETVRSVGKRIDKMFESMTLVEEAKPGEALEFLRQSVYNNGDKYLLNDKTTNLDLNSAAGKDTVVFIITSGAAGDKELAMQEAFDARRNGVTLLVIEIGIRSEKFWASIVGCRQHFGCPQYITTHRKDLMSKVEQVMKQVRSHRRKDAICHEEWSEYSACSEPCGTGIKTSTLISFKTLLSPSNGKGEIIGRTCEKQLQNVKVRQMLCNMQPCRGSRSVGLNHGIGGFIQTTSGNMGNGNTSPLVNKYPSLIDMDAETMDEEDDDDLDDLEEDEEDDDHDQQGLNDDDDEQLLHDYLTNGTYDDDLYGDKTGDYFDDLLTEDTHDKMPKELPANAHKEMHTQEFELERDDEMEEQAADKSIPVENFKVKSEWYEPGVRGVPIKPLETKKEVDLKKMRIANIRKNTLPPSHIPRLYDDDKGIDDMLRYAPDVNRRIGNCKWLGKDYVVALDDSAKLKDVGDYEKVRSFVKMLAYSLSATVGTNTLSLVSYDKTAREVLGRTIIDKDNIRSVAVKIDEMFDTKNSAEEANPGAALKFLREKVYEDREKYLVDDKTSEMRLVDAPGVNTVVFLITTGKVADEVLASNEAFNARRNGVTLFVVEIGKESEKFWPAAMGCRYYYVCPKYITTSASNIMGRIEYVIKSVCSRDGRDAVCLEAWSDYTPCSVPCGSGVQTANLLGFTQLLGPSNGEGEGKGRSCKDLLKNVKVKQVLCNTQRCGTDGSPIAAVGGVDSVGHASTELPKDGVSGVRTDEAENVMPGTRNNEVAVADAGNSANVESQNSDSLASHGSSATEPREVAITESDLPKEGDDLTVHRETEGSVSTRSEADLSEQKGERTPHSESTVVGVHEHNVREGLGGQGDEESTPGSLDVGVTQAGGDSEREVSSGTTHEHQQMENQALVPDTITSVLPTTESESARNPEEEPASQETELTEQLQSEQLENGTTGDESITTELHTTGSSTNTIEGGLTSGQGSEDSGSHANVGDHTQIDENKGLSDAHHLGTDNTRPSGSVPTYEIESGTSTAHHERISEHQEAEREPASVHVKAPGHTSTGENQPENQSREHTTGGRRGEDRDSNGTGSVIMVSAAASGILVLVAAAVFRRYASDMNDDVVDEDNEFLSGESGGKTEEAETYRLADASDNVWM</sequence>
<dbReference type="InterPro" id="IPR002035">
    <property type="entry name" value="VWF_A"/>
</dbReference>
<feature type="compositionally biased region" description="Basic and acidic residues" evidence="3">
    <location>
        <begin position="68"/>
        <end position="77"/>
    </location>
</feature>